<feature type="transmembrane region" description="Helical" evidence="1">
    <location>
        <begin position="6"/>
        <end position="25"/>
    </location>
</feature>
<keyword evidence="1" id="KW-0812">Transmembrane</keyword>
<gene>
    <name evidence="2" type="ORF">S12H4_48872</name>
</gene>
<protein>
    <submittedName>
        <fullName evidence="2">Uncharacterized protein</fullName>
    </submittedName>
</protein>
<dbReference type="AlphaFoldDB" id="X1TQJ5"/>
<feature type="non-terminal residue" evidence="2">
    <location>
        <position position="207"/>
    </location>
</feature>
<keyword evidence="1" id="KW-1133">Transmembrane helix</keyword>
<sequence>MHYGLIFVFTQNISFWFLVFASNLSRRYKKHIDWKVKYNLSADSILSLSEITKMDKTLESFVRFTEGEGIEGYQKDICNIQLIPRVPEDVKKVFQRAKDLYIYGFFRYNFYTISQHYAYLALESAIKNRYYQSFGNNILLTCNDETVKINRLDHQLVIDICSKKKGWNVRKIKINEEKFAYSTGELLNWLNKKGIINLWEKKLCKRG</sequence>
<name>X1TQJ5_9ZZZZ</name>
<evidence type="ECO:0000256" key="1">
    <source>
        <dbReference type="SAM" id="Phobius"/>
    </source>
</evidence>
<evidence type="ECO:0000313" key="2">
    <source>
        <dbReference type="EMBL" id="GAJ07598.1"/>
    </source>
</evidence>
<reference evidence="2" key="1">
    <citation type="journal article" date="2014" name="Front. Microbiol.">
        <title>High frequency of phylogenetically diverse reductive dehalogenase-homologous genes in deep subseafloor sedimentary metagenomes.</title>
        <authorList>
            <person name="Kawai M."/>
            <person name="Futagami T."/>
            <person name="Toyoda A."/>
            <person name="Takaki Y."/>
            <person name="Nishi S."/>
            <person name="Hori S."/>
            <person name="Arai W."/>
            <person name="Tsubouchi T."/>
            <person name="Morono Y."/>
            <person name="Uchiyama I."/>
            <person name="Ito T."/>
            <person name="Fujiyama A."/>
            <person name="Inagaki F."/>
            <person name="Takami H."/>
        </authorList>
    </citation>
    <scope>NUCLEOTIDE SEQUENCE</scope>
    <source>
        <strain evidence="2">Expedition CK06-06</strain>
    </source>
</reference>
<comment type="caution">
    <text evidence="2">The sequence shown here is derived from an EMBL/GenBank/DDBJ whole genome shotgun (WGS) entry which is preliminary data.</text>
</comment>
<accession>X1TQJ5</accession>
<organism evidence="2">
    <name type="scientific">marine sediment metagenome</name>
    <dbReference type="NCBI Taxonomy" id="412755"/>
    <lineage>
        <taxon>unclassified sequences</taxon>
        <taxon>metagenomes</taxon>
        <taxon>ecological metagenomes</taxon>
    </lineage>
</organism>
<dbReference type="EMBL" id="BARW01030591">
    <property type="protein sequence ID" value="GAJ07598.1"/>
    <property type="molecule type" value="Genomic_DNA"/>
</dbReference>
<proteinExistence type="predicted"/>
<keyword evidence="1" id="KW-0472">Membrane</keyword>